<feature type="signal peptide" evidence="1">
    <location>
        <begin position="1"/>
        <end position="18"/>
    </location>
</feature>
<comment type="caution">
    <text evidence="2">The sequence shown here is derived from an EMBL/GenBank/DDBJ whole genome shotgun (WGS) entry which is preliminary data.</text>
</comment>
<dbReference type="EMBL" id="JASWJB010000511">
    <property type="protein sequence ID" value="KAK2589982.1"/>
    <property type="molecule type" value="Genomic_DNA"/>
</dbReference>
<dbReference type="Gene3D" id="1.20.1280.140">
    <property type="match status" value="1"/>
</dbReference>
<name>A0AAJ0CCG7_9HYPO</name>
<evidence type="ECO:0000313" key="2">
    <source>
        <dbReference type="EMBL" id="KAK2589982.1"/>
    </source>
</evidence>
<dbReference type="Proteomes" id="UP001251528">
    <property type="component" value="Unassembled WGS sequence"/>
</dbReference>
<protein>
    <recommendedName>
        <fullName evidence="4">Hydrophobic surface binding protein A-domain-containing protein</fullName>
    </recommendedName>
</protein>
<dbReference type="PANTHER" id="PTHR38123:SF6">
    <property type="entry name" value="CELL WALL SERINE-THREONINE-RICH GALACTOMANNOPROTEIN MP1 (AFU_ORTHOLOGUE AFUA_4G03240)"/>
    <property type="match status" value="1"/>
</dbReference>
<evidence type="ECO:0008006" key="4">
    <source>
        <dbReference type="Google" id="ProtNLM"/>
    </source>
</evidence>
<dbReference type="GO" id="GO:0005576">
    <property type="term" value="C:extracellular region"/>
    <property type="evidence" value="ECO:0007669"/>
    <property type="project" value="TreeGrafter"/>
</dbReference>
<feature type="chain" id="PRO_5042570365" description="Hydrophobic surface binding protein A-domain-containing protein" evidence="1">
    <location>
        <begin position="19"/>
        <end position="178"/>
    </location>
</feature>
<dbReference type="Pfam" id="PF12296">
    <property type="entry name" value="HsbA"/>
    <property type="match status" value="1"/>
</dbReference>
<dbReference type="AlphaFoldDB" id="A0AAJ0CCG7"/>
<evidence type="ECO:0000256" key="1">
    <source>
        <dbReference type="SAM" id="SignalP"/>
    </source>
</evidence>
<keyword evidence="1" id="KW-0732">Signal</keyword>
<sequence length="178" mass="18578">MKFASSVLLLTVASGAYSFVIQRDLKAITGVLTAVQGDIDGLDNALKGWTNDPKSTLDAANKLIATIKAGSGTVSGSEPLQLADATQLLKPVQELKSHAQTLVNDLKGKKDQIQTQGLCDVVRGEIGDINTDSKSLIDATVSKVPEAAQGIAKEQAQGIIDVLNDATQAFSADNCKNA</sequence>
<evidence type="ECO:0000313" key="3">
    <source>
        <dbReference type="Proteomes" id="UP001251528"/>
    </source>
</evidence>
<dbReference type="PANTHER" id="PTHR38123">
    <property type="entry name" value="CELL WALL SERINE-THREONINE-RICH GALACTOMANNOPROTEIN MP1 (AFU_ORTHOLOGUE AFUA_4G03240)"/>
    <property type="match status" value="1"/>
</dbReference>
<gene>
    <name evidence="2" type="ORF">QQS21_012336</name>
</gene>
<organism evidence="2 3">
    <name type="scientific">Conoideocrella luteorostrata</name>
    <dbReference type="NCBI Taxonomy" id="1105319"/>
    <lineage>
        <taxon>Eukaryota</taxon>
        <taxon>Fungi</taxon>
        <taxon>Dikarya</taxon>
        <taxon>Ascomycota</taxon>
        <taxon>Pezizomycotina</taxon>
        <taxon>Sordariomycetes</taxon>
        <taxon>Hypocreomycetidae</taxon>
        <taxon>Hypocreales</taxon>
        <taxon>Clavicipitaceae</taxon>
        <taxon>Conoideocrella</taxon>
    </lineage>
</organism>
<keyword evidence="3" id="KW-1185">Reference proteome</keyword>
<accession>A0AAJ0CCG7</accession>
<reference evidence="2" key="1">
    <citation type="submission" date="2023-06" db="EMBL/GenBank/DDBJ databases">
        <title>Conoideocrella luteorostrata (Hypocreales: Clavicipitaceae), a potential biocontrol fungus for elongate hemlock scale in United States Christmas tree production areas.</title>
        <authorList>
            <person name="Barrett H."/>
            <person name="Lovett B."/>
            <person name="Macias A.M."/>
            <person name="Stajich J.E."/>
            <person name="Kasson M.T."/>
        </authorList>
    </citation>
    <scope>NUCLEOTIDE SEQUENCE</scope>
    <source>
        <strain evidence="2">ARSEF 14590</strain>
    </source>
</reference>
<dbReference type="InterPro" id="IPR021054">
    <property type="entry name" value="Cell_wall_mannoprotein_1"/>
</dbReference>
<proteinExistence type="predicted"/>